<dbReference type="NCBIfam" id="TIGR01443">
    <property type="entry name" value="intein_Cterm"/>
    <property type="match status" value="1"/>
</dbReference>
<feature type="domain" description="DOD-type homing endonuclease" evidence="11">
    <location>
        <begin position="886"/>
        <end position="1047"/>
    </location>
</feature>
<dbReference type="EC" id="2.7.7.7" evidence="2"/>
<dbReference type="CDD" id="cd12113">
    <property type="entry name" value="PHP_PolIIIA_DnaE3"/>
    <property type="match status" value="1"/>
</dbReference>
<dbReference type="PANTHER" id="PTHR32294:SF0">
    <property type="entry name" value="DNA POLYMERASE III SUBUNIT ALPHA"/>
    <property type="match status" value="1"/>
</dbReference>
<evidence type="ECO:0000256" key="7">
    <source>
        <dbReference type="ARBA" id="ARBA00022813"/>
    </source>
</evidence>
<dbReference type="Gene3D" id="1.10.10.1600">
    <property type="entry name" value="Bacterial DNA polymerase III alpha subunit, thumb domain"/>
    <property type="match status" value="1"/>
</dbReference>
<evidence type="ECO:0000259" key="11">
    <source>
        <dbReference type="PROSITE" id="PS50819"/>
    </source>
</evidence>
<dbReference type="InterPro" id="IPR006141">
    <property type="entry name" value="Intein_N"/>
</dbReference>
<dbReference type="NCBIfam" id="TIGR01445">
    <property type="entry name" value="intein_Nterm"/>
    <property type="match status" value="1"/>
</dbReference>
<dbReference type="NCBIfam" id="TIGR00594">
    <property type="entry name" value="polc"/>
    <property type="match status" value="1"/>
</dbReference>
<dbReference type="InterPro" id="IPR040982">
    <property type="entry name" value="DNA_pol3_finger"/>
</dbReference>
<dbReference type="Pfam" id="PF14528">
    <property type="entry name" value="LAGLIDADG_3"/>
    <property type="match status" value="1"/>
</dbReference>
<dbReference type="PROSITE" id="PS50818">
    <property type="entry name" value="INTEIN_C_TER"/>
    <property type="match status" value="1"/>
</dbReference>
<dbReference type="Gene3D" id="3.10.28.10">
    <property type="entry name" value="Homing endonucleases"/>
    <property type="match status" value="1"/>
</dbReference>
<dbReference type="Pfam" id="PF17657">
    <property type="entry name" value="DNA_pol3_finger"/>
    <property type="match status" value="1"/>
</dbReference>
<dbReference type="InterPro" id="IPR030934">
    <property type="entry name" value="Intein_C"/>
</dbReference>
<dbReference type="Gene3D" id="1.10.150.870">
    <property type="match status" value="1"/>
</dbReference>
<evidence type="ECO:0000256" key="4">
    <source>
        <dbReference type="ARBA" id="ARBA00022679"/>
    </source>
</evidence>
<keyword evidence="7" id="KW-0068">Autocatalytic cleavage</keyword>
<dbReference type="PROSITE" id="PS50819">
    <property type="entry name" value="INTEIN_ENDONUCLEASE"/>
    <property type="match status" value="1"/>
</dbReference>
<dbReference type="PRINTS" id="PR00379">
    <property type="entry name" value="INTEIN"/>
</dbReference>
<dbReference type="InterPro" id="IPR003586">
    <property type="entry name" value="Hint_dom_C"/>
</dbReference>
<evidence type="ECO:0000256" key="10">
    <source>
        <dbReference type="ARBA" id="ARBA00049244"/>
    </source>
</evidence>
<keyword evidence="13" id="KW-1185">Reference proteome</keyword>
<dbReference type="SUPFAM" id="SSF89550">
    <property type="entry name" value="PHP domain-like"/>
    <property type="match status" value="1"/>
</dbReference>
<dbReference type="InterPro" id="IPR006142">
    <property type="entry name" value="INTEIN"/>
</dbReference>
<dbReference type="Gene3D" id="2.170.16.10">
    <property type="entry name" value="Hedgehog/Intein (Hint) domain"/>
    <property type="match status" value="2"/>
</dbReference>
<dbReference type="InterPro" id="IPR016195">
    <property type="entry name" value="Pol/histidinol_Pase-like"/>
</dbReference>
<evidence type="ECO:0000256" key="9">
    <source>
        <dbReference type="ARBA" id="ARBA00023000"/>
    </source>
</evidence>
<gene>
    <name evidence="12" type="primary">dnaE</name>
    <name evidence="12" type="ORF">TBK1r_53230</name>
</gene>
<reference evidence="12 13" key="1">
    <citation type="submission" date="2019-02" db="EMBL/GenBank/DDBJ databases">
        <title>Deep-cultivation of Planctomycetes and their phenomic and genomic characterization uncovers novel biology.</title>
        <authorList>
            <person name="Wiegand S."/>
            <person name="Jogler M."/>
            <person name="Boedeker C."/>
            <person name="Pinto D."/>
            <person name="Vollmers J."/>
            <person name="Rivas-Marin E."/>
            <person name="Kohn T."/>
            <person name="Peeters S.H."/>
            <person name="Heuer A."/>
            <person name="Rast P."/>
            <person name="Oberbeckmann S."/>
            <person name="Bunk B."/>
            <person name="Jeske O."/>
            <person name="Meyerdierks A."/>
            <person name="Storesund J.E."/>
            <person name="Kallscheuer N."/>
            <person name="Luecker S."/>
            <person name="Lage O.M."/>
            <person name="Pohl T."/>
            <person name="Merkel B.J."/>
            <person name="Hornburger P."/>
            <person name="Mueller R.-W."/>
            <person name="Bruemmer F."/>
            <person name="Labrenz M."/>
            <person name="Spormann A.M."/>
            <person name="Op den Camp H."/>
            <person name="Overmann J."/>
            <person name="Amann R."/>
            <person name="Jetten M.S.M."/>
            <person name="Mascher T."/>
            <person name="Medema M.H."/>
            <person name="Devos D.P."/>
            <person name="Kaster A.-K."/>
            <person name="Ovreas L."/>
            <person name="Rohde M."/>
            <person name="Galperin M.Y."/>
            <person name="Jogler C."/>
        </authorList>
    </citation>
    <scope>NUCLEOTIDE SEQUENCE [LARGE SCALE GENOMIC DNA]</scope>
    <source>
        <strain evidence="12 13">TBK1r</strain>
    </source>
</reference>
<name>A0ABX5Y2L0_9BACT</name>
<dbReference type="Proteomes" id="UP000318081">
    <property type="component" value="Chromosome"/>
</dbReference>
<organism evidence="12 13">
    <name type="scientific">Stieleria magnilauensis</name>
    <dbReference type="NCBI Taxonomy" id="2527963"/>
    <lineage>
        <taxon>Bacteria</taxon>
        <taxon>Pseudomonadati</taxon>
        <taxon>Planctomycetota</taxon>
        <taxon>Planctomycetia</taxon>
        <taxon>Pirellulales</taxon>
        <taxon>Pirellulaceae</taxon>
        <taxon>Stieleria</taxon>
    </lineage>
</organism>
<dbReference type="SMART" id="SM00305">
    <property type="entry name" value="HintC"/>
    <property type="match status" value="1"/>
</dbReference>
<dbReference type="InterPro" id="IPR003141">
    <property type="entry name" value="Pol/His_phosphatase_N"/>
</dbReference>
<dbReference type="Pfam" id="PF14890">
    <property type="entry name" value="Intein_splicing"/>
    <property type="match status" value="1"/>
</dbReference>
<keyword evidence="6" id="KW-0235">DNA replication</keyword>
<dbReference type="InterPro" id="IPR004013">
    <property type="entry name" value="PHP_dom"/>
</dbReference>
<dbReference type="InterPro" id="IPR004860">
    <property type="entry name" value="LAGLIDADG_dom"/>
</dbReference>
<dbReference type="InterPro" id="IPR011708">
    <property type="entry name" value="DNA_pol3_alpha_NTPase_dom"/>
</dbReference>
<comment type="subcellular location">
    <subcellularLocation>
        <location evidence="1">Cytoplasm</location>
    </subcellularLocation>
</comment>
<evidence type="ECO:0000313" key="12">
    <source>
        <dbReference type="EMBL" id="QDV86304.1"/>
    </source>
</evidence>
<accession>A0ABX5Y2L0</accession>
<evidence type="ECO:0000313" key="13">
    <source>
        <dbReference type="Proteomes" id="UP000318081"/>
    </source>
</evidence>
<dbReference type="CDD" id="cd00081">
    <property type="entry name" value="Hint"/>
    <property type="match status" value="2"/>
</dbReference>
<keyword evidence="8" id="KW-0239">DNA-directed DNA polymerase</keyword>
<evidence type="ECO:0000256" key="8">
    <source>
        <dbReference type="ARBA" id="ARBA00022932"/>
    </source>
</evidence>
<dbReference type="InterPro" id="IPR004805">
    <property type="entry name" value="DnaE2/DnaE/PolC"/>
</dbReference>
<evidence type="ECO:0000256" key="5">
    <source>
        <dbReference type="ARBA" id="ARBA00022695"/>
    </source>
</evidence>
<dbReference type="PROSITE" id="PS50817">
    <property type="entry name" value="INTEIN_N_TER"/>
    <property type="match status" value="1"/>
</dbReference>
<dbReference type="InterPro" id="IPR003587">
    <property type="entry name" value="Hint_dom_N"/>
</dbReference>
<dbReference type="InterPro" id="IPR029460">
    <property type="entry name" value="DNAPol_HHH"/>
</dbReference>
<keyword evidence="4 12" id="KW-0808">Transferase</keyword>
<dbReference type="SUPFAM" id="SSF55608">
    <property type="entry name" value="Homing endonucleases"/>
    <property type="match status" value="1"/>
</dbReference>
<protein>
    <recommendedName>
        <fullName evidence="3">DNA polymerase III subunit alpha</fullName>
        <ecNumber evidence="2">2.7.7.7</ecNumber>
    </recommendedName>
</protein>
<dbReference type="CDD" id="cd04485">
    <property type="entry name" value="DnaE_OBF"/>
    <property type="match status" value="1"/>
</dbReference>
<dbReference type="EMBL" id="CP036432">
    <property type="protein sequence ID" value="QDV86304.1"/>
    <property type="molecule type" value="Genomic_DNA"/>
</dbReference>
<comment type="catalytic activity">
    <reaction evidence="10">
        <text>DNA(n) + a 2'-deoxyribonucleoside 5'-triphosphate = DNA(n+1) + diphosphate</text>
        <dbReference type="Rhea" id="RHEA:22508"/>
        <dbReference type="Rhea" id="RHEA-COMP:17339"/>
        <dbReference type="Rhea" id="RHEA-COMP:17340"/>
        <dbReference type="ChEBI" id="CHEBI:33019"/>
        <dbReference type="ChEBI" id="CHEBI:61560"/>
        <dbReference type="ChEBI" id="CHEBI:173112"/>
        <dbReference type="EC" id="2.7.7.7"/>
    </reaction>
</comment>
<dbReference type="RefSeq" id="WP_145217247.1">
    <property type="nucleotide sequence ID" value="NZ_CP036432.1"/>
</dbReference>
<dbReference type="Pfam" id="PF01336">
    <property type="entry name" value="tRNA_anti-codon"/>
    <property type="match status" value="1"/>
</dbReference>
<dbReference type="InterPro" id="IPR004365">
    <property type="entry name" value="NA-bd_OB_tRNA"/>
</dbReference>
<dbReference type="InterPro" id="IPR036844">
    <property type="entry name" value="Hint_dom_sf"/>
</dbReference>
<dbReference type="InterPro" id="IPR027434">
    <property type="entry name" value="Homing_endonucl"/>
</dbReference>
<dbReference type="Gene3D" id="3.20.20.140">
    <property type="entry name" value="Metal-dependent hydrolases"/>
    <property type="match status" value="1"/>
</dbReference>
<dbReference type="GO" id="GO:0003887">
    <property type="term" value="F:DNA-directed DNA polymerase activity"/>
    <property type="evidence" value="ECO:0007669"/>
    <property type="project" value="UniProtKB-EC"/>
</dbReference>
<dbReference type="SUPFAM" id="SSF51294">
    <property type="entry name" value="Hedgehog/intein (Hint) domain"/>
    <property type="match status" value="1"/>
</dbReference>
<dbReference type="PANTHER" id="PTHR32294">
    <property type="entry name" value="DNA POLYMERASE III SUBUNIT ALPHA"/>
    <property type="match status" value="1"/>
</dbReference>
<dbReference type="Pfam" id="PF02811">
    <property type="entry name" value="PHP"/>
    <property type="match status" value="1"/>
</dbReference>
<keyword evidence="9" id="KW-0651">Protein splicing</keyword>
<evidence type="ECO:0000256" key="2">
    <source>
        <dbReference type="ARBA" id="ARBA00012417"/>
    </source>
</evidence>
<dbReference type="Pfam" id="PF14579">
    <property type="entry name" value="HHH_6"/>
    <property type="match status" value="1"/>
</dbReference>
<evidence type="ECO:0000256" key="6">
    <source>
        <dbReference type="ARBA" id="ARBA00022705"/>
    </source>
</evidence>
<keyword evidence="5 12" id="KW-0548">Nucleotidyltransferase</keyword>
<dbReference type="InterPro" id="IPR041931">
    <property type="entry name" value="DNA_pol3_alpha_thumb_dom"/>
</dbReference>
<evidence type="ECO:0000256" key="3">
    <source>
        <dbReference type="ARBA" id="ARBA00019114"/>
    </source>
</evidence>
<dbReference type="Pfam" id="PF07733">
    <property type="entry name" value="DNA_pol3_alpha"/>
    <property type="match status" value="1"/>
</dbReference>
<sequence length="1638" mass="182594">MSDNASNDSIVTPAKPFVHLHCHSHYSLLDGAGDIKRLVNRAVDHGMNALALTDHGNLHGALEFYRAAKGAGINPIIGYEAYIAPGSRFDKGGAGRSKDASYHLTLLAKNRTGFKNLIKLASAASLEGFYFKPRIDKEILQTFNEGIICLSGCVSSEFSRTVMKASDTGEHEKEAMEIAGWFHKVFGDRYFIEVMNNGLDIQRMQLEGAVDIANKMGLPVVTTSDCHYVNQEDAEAQDIMLCINTGRFRTDTSRMKMENDQFFLRSPEQMYEHFPGMEDCVARSQEIADSVDIDIELGKYYFPKFECPNEMKPIDYLRELCIKGLLERYEGDDERIVDGKLSDEVMARLDRELGVIEKLNYPTYFLIVWDFVIHARNKGISATARGSGVGAIVCYALYMSHVCPLRYDLLFERFLDESRTEPPDIDIDFEKERRVEVIEYVKERYGSENVCQIGTFGTLAARAAIKDTGRALGIPLSRVNQITEMVPDELKITIKKALEKSADLKQTYDGDPEIRELLDLAMKIEGLARNVGTHAAAVVIADKPLSEYVPLTRVPGKQDVITQWSMNDVEASGLLKMDFLGLRNLTMLSRSVKFIKQTTGKDVDPLKFPLDDKATYALLQRGETKGVFQLESGGIRDLLTRMKPDCFHDIIATAALYRPGPLEGGMVDDYVNIKHGRQSPEYKHPVLKEILEETNSIMVYQEQVMRILNRLGGVPLAKAYTCIKAISKKKEALINQNQEVFLKGAVESGLAQKDAEDIWNLIVKFAGYGFNKCVVGETEVIDAVTGESTTVEELFQSKREFTIHALNDRQKLVPRKVTDVVWNGVRQTFTVTTRTGRQITATGNHPMKTFDGWTNIDDLNVGDKIAVARTIEPMQTVQWSDHEVITLGWLIAEGNLCHPTCLYFYSNSQSQVDDFVYHSEQFDETSARSDYRSDGRIEVCLSTGRDTRLGSLDHDGVGTAVAAKRITGLRCGAYAWVQSLGLTGKKATEKHLPRAVFQFDQRQTALLLGRLWAGDGYVEQPSQQSYYATSSLQLAHDVQTLLQRLGIVSRVTEKSFAYAGRADGKPRNGYTVHLIGHESRLKFLHTVGPQIVDKQAAVMSALDRIDAGEAKTTGDLVPVAVRSLVAEERVRREIPWRELESQSGVSIREFCRTGQSSKRGFQRSTVQRLADFFDSESLADHAQSDLFWDDIVSIEPADVVDVYDLTVENDHNFVANGLVVHNSHSTAYALVAFQTAYLKAHYPVEFMASLLSSDIDGRNFKRKDALVEHMEDCDRMGIEVVPPSVNTSEADFSVADGKIHFALSAIKACGGSTAISIEQERKKNGPFKDIFDFCERVDPHACNKSAIETLVKAGAMDCFGAKRSQLVAVIEKAMQAGAAVQADKKSGQASLFGAFEEEEEAAGGAPAVVLPEMDEWPDREKLGNEKEVLGYYLDSHPLAEYEPKLATFRTHTTDSLSEIQDRGEVILGGMISSIKIAHTKNPKPGAPSKYANFDLEDMQGAIRCILWPRGFADHGEKVIPDAVVLAKGKVDRRGGGDEANLIIDELIPLDDLDNRYTHGMRIRLDEAKHDGQTISRLREIVRGYPGNQELLFSMKLVEGELVHLKADKFKVQVTPEMRSRIDDLLGSGNYRLMMSKPR</sequence>
<evidence type="ECO:0000256" key="1">
    <source>
        <dbReference type="ARBA" id="ARBA00004496"/>
    </source>
</evidence>
<dbReference type="InterPro" id="IPR004042">
    <property type="entry name" value="Intein_endonuc_central"/>
</dbReference>
<proteinExistence type="predicted"/>
<dbReference type="SMART" id="SM00306">
    <property type="entry name" value="HintN"/>
    <property type="match status" value="1"/>
</dbReference>
<dbReference type="SMART" id="SM00481">
    <property type="entry name" value="POLIIIAc"/>
    <property type="match status" value="1"/>
</dbReference>